<protein>
    <submittedName>
        <fullName evidence="1">Uncharacterized protein</fullName>
    </submittedName>
</protein>
<sequence length="42" mass="4647">MDLREPVVAANRYPGRVEITPLSGGPKFSRLRRVPAVKREGA</sequence>
<keyword evidence="2" id="KW-1185">Reference proteome</keyword>
<proteinExistence type="predicted"/>
<dbReference type="Proteomes" id="UP000006443">
    <property type="component" value="Unassembled WGS sequence"/>
</dbReference>
<comment type="caution">
    <text evidence="1">The sequence shown here is derived from an EMBL/GenBank/DDBJ whole genome shotgun (WGS) entry which is preliminary data.</text>
</comment>
<dbReference type="AlphaFoldDB" id="C0GG11"/>
<dbReference type="EMBL" id="ACJM01000006">
    <property type="protein sequence ID" value="EEG77700.1"/>
    <property type="molecule type" value="Genomic_DNA"/>
</dbReference>
<organism evidence="1 2">
    <name type="scientific">Dethiobacter alkaliphilus AHT 1</name>
    <dbReference type="NCBI Taxonomy" id="555088"/>
    <lineage>
        <taxon>Bacteria</taxon>
        <taxon>Bacillati</taxon>
        <taxon>Bacillota</taxon>
        <taxon>Dethiobacteria</taxon>
        <taxon>Dethiobacterales</taxon>
        <taxon>Dethiobacteraceae</taxon>
        <taxon>Dethiobacter</taxon>
    </lineage>
</organism>
<name>C0GG11_DETAL</name>
<evidence type="ECO:0000313" key="1">
    <source>
        <dbReference type="EMBL" id="EEG77700.1"/>
    </source>
</evidence>
<accession>C0GG11</accession>
<dbReference type="STRING" id="555088.DealDRAFT_1420"/>
<evidence type="ECO:0000313" key="2">
    <source>
        <dbReference type="Proteomes" id="UP000006443"/>
    </source>
</evidence>
<gene>
    <name evidence="1" type="ORF">DealDRAFT_1420</name>
</gene>
<reference evidence="1 2" key="1">
    <citation type="submission" date="2009-02" db="EMBL/GenBank/DDBJ databases">
        <title>Sequencing of the draft genome and assembly of Dethiobacter alkaliphilus AHT 1.</title>
        <authorList>
            <consortium name="US DOE Joint Genome Institute (JGI-PGF)"/>
            <person name="Lucas S."/>
            <person name="Copeland A."/>
            <person name="Lapidus A."/>
            <person name="Glavina del Rio T."/>
            <person name="Dalin E."/>
            <person name="Tice H."/>
            <person name="Bruce D."/>
            <person name="Goodwin L."/>
            <person name="Pitluck S."/>
            <person name="Larimer F."/>
            <person name="Land M.L."/>
            <person name="Hauser L."/>
            <person name="Muyzer G."/>
        </authorList>
    </citation>
    <scope>NUCLEOTIDE SEQUENCE [LARGE SCALE GENOMIC DNA]</scope>
    <source>
        <strain evidence="1 2">AHT 1</strain>
    </source>
</reference>